<sequence>MLHRLPVEVLELIVLYLDAQDIDSLFSIDYFKERLGEGVLVLDVKAGESEDSEESLTDKKDAILCKMFPNLTKRCTLEELNNKSFRLKSFVCLVILADDIGSDELVQIKDLNICKKYCIPTIDDFTIYRDDFSFLERKNASMDTVCYLDVRSLDFRNSLDYLHRSILQFPKLEELTLKKISFIPSNLNLPLLIKMTLNQCESSNISSRWKLPKLKTLFVRGKFKTINSSIDYGNTTIEEMCLRSIKDMREWSGISNKSFKKVQVGVYIDQFTLQDMNFEAAEFLRFSTECTSASTVSNLKLPNVKHIELDLSSDERDSHSISSINAPKLLVFQIYDTRFALWEDINFPSLENLIIIDTRCPIDERFKTLAKSVKTLVCENTTWWKFNSDVENLTFSGDESNCRELESSQLNHLKSFTFSTPFYKNERADLTDYVYPDAPNLERLRIKNSPQYYPFDKLKRYKHLKTLSIFEDWGADGDVLGVSLKNLKFSNLTKLEVKLCFTDVVTIIDCYFPNLEILDVEREFEFDFYEIERSRGRDISQIEVEAPNLKSLSITGVTLGEHFIVSQYRKLKQLKIIGCAKLKSLTVRDSPLLDTFKLYSYDQVDLHHDGCLKDLQKNVEVHEVEQPDFDYESETE</sequence>
<dbReference type="PANTHER" id="PTHR47186">
    <property type="entry name" value="LEUCINE-RICH REPEAT-CONTAINING PROTEIN 57"/>
    <property type="match status" value="1"/>
</dbReference>
<feature type="domain" description="F-box" evidence="1">
    <location>
        <begin position="1"/>
        <end position="25"/>
    </location>
</feature>
<accession>A0A0H5C893</accession>
<name>A0A0H5C893_CYBJN</name>
<dbReference type="InterPro" id="IPR001810">
    <property type="entry name" value="F-box_dom"/>
</dbReference>
<evidence type="ECO:0000313" key="2">
    <source>
        <dbReference type="EMBL" id="CEP24433.1"/>
    </source>
</evidence>
<reference evidence="3" key="1">
    <citation type="journal article" date="2015" name="J. Biotechnol.">
        <title>The structure of the Cyberlindnera jadinii genome and its relation to Candida utilis analyzed by the occurrence of single nucleotide polymorphisms.</title>
        <authorList>
            <person name="Rupp O."/>
            <person name="Brinkrolf K."/>
            <person name="Buerth C."/>
            <person name="Kunigo M."/>
            <person name="Schneider J."/>
            <person name="Jaenicke S."/>
            <person name="Goesmann A."/>
            <person name="Puehler A."/>
            <person name="Jaeger K.-E."/>
            <person name="Ernst J.F."/>
        </authorList>
    </citation>
    <scope>NUCLEOTIDE SEQUENCE [LARGE SCALE GENOMIC DNA]</scope>
    <source>
        <strain evidence="3">ATCC 18201 / CBS 1600 / BCRC 20928 / JCM 3617 / NBRC 0987 / NRRL Y-1542</strain>
    </source>
</reference>
<dbReference type="Gene3D" id="3.80.10.10">
    <property type="entry name" value="Ribonuclease Inhibitor"/>
    <property type="match status" value="1"/>
</dbReference>
<dbReference type="AlphaFoldDB" id="A0A0H5C893"/>
<dbReference type="EMBL" id="CDQK01000006">
    <property type="protein sequence ID" value="CEP24433.1"/>
    <property type="molecule type" value="Genomic_DNA"/>
</dbReference>
<gene>
    <name evidence="2" type="ORF">BN1211_5256</name>
</gene>
<evidence type="ECO:0000259" key="1">
    <source>
        <dbReference type="PROSITE" id="PS50181"/>
    </source>
</evidence>
<organism evidence="2 3">
    <name type="scientific">Cyberlindnera jadinii (strain ATCC 18201 / CBS 1600 / BCRC 20928 / JCM 3617 / NBRC 0987 / NRRL Y-1542)</name>
    <name type="common">Torula yeast</name>
    <name type="synonym">Candida utilis</name>
    <dbReference type="NCBI Taxonomy" id="983966"/>
    <lineage>
        <taxon>Eukaryota</taxon>
        <taxon>Fungi</taxon>
        <taxon>Dikarya</taxon>
        <taxon>Ascomycota</taxon>
        <taxon>Saccharomycotina</taxon>
        <taxon>Saccharomycetes</taxon>
        <taxon>Phaffomycetales</taxon>
        <taxon>Phaffomycetaceae</taxon>
        <taxon>Cyberlindnera</taxon>
    </lineage>
</organism>
<proteinExistence type="predicted"/>
<dbReference type="PROSITE" id="PS50181">
    <property type="entry name" value="FBOX"/>
    <property type="match status" value="1"/>
</dbReference>
<dbReference type="InterPro" id="IPR032675">
    <property type="entry name" value="LRR_dom_sf"/>
</dbReference>
<protein>
    <recommendedName>
        <fullName evidence="1">F-box domain-containing protein</fullName>
    </recommendedName>
</protein>
<dbReference type="Proteomes" id="UP000038830">
    <property type="component" value="Unassembled WGS sequence"/>
</dbReference>
<dbReference type="SUPFAM" id="SSF52047">
    <property type="entry name" value="RNI-like"/>
    <property type="match status" value="1"/>
</dbReference>
<evidence type="ECO:0000313" key="3">
    <source>
        <dbReference type="Proteomes" id="UP000038830"/>
    </source>
</evidence>